<keyword evidence="1" id="KW-0328">Glycosyltransferase</keyword>
<evidence type="ECO:0000259" key="3">
    <source>
        <dbReference type="Pfam" id="PF00156"/>
    </source>
</evidence>
<gene>
    <name evidence="4" type="ORF">MNBD_GAMMA16-1328</name>
</gene>
<dbReference type="AlphaFoldDB" id="A0A3B0Z5G2"/>
<dbReference type="PANTHER" id="PTHR43363:SF1">
    <property type="entry name" value="HYPOXANTHINE-GUANINE PHOSPHORIBOSYLTRANSFERASE"/>
    <property type="match status" value="1"/>
</dbReference>
<dbReference type="EMBL" id="UOFO01000006">
    <property type="protein sequence ID" value="VAW83433.1"/>
    <property type="molecule type" value="Genomic_DNA"/>
</dbReference>
<sequence>MLDRITIVEQYAQTEDKMFMTIDQAVELSHELAIRISECGAQPELVVGIANGALLMAKVISDDLNIPLQTIKVKRKATIVKEWIVKLPVLLKMFSICYRLPLLNKPMVWLIDRCKTLDTEACNEERCPHIKKKNIIIVDDAIETGQTLAMVCQIFNHNEGNIITTAVISWSKKYDSNALYGVVPDIYIGRRIQHFPWSGNSPYLQDYLNWLAANDLKIE</sequence>
<dbReference type="PANTHER" id="PTHR43363">
    <property type="entry name" value="HYPOXANTHINE PHOSPHORIBOSYLTRANSFERASE"/>
    <property type="match status" value="1"/>
</dbReference>
<dbReference type="SUPFAM" id="SSF53271">
    <property type="entry name" value="PRTase-like"/>
    <property type="match status" value="1"/>
</dbReference>
<accession>A0A3B0Z5G2</accession>
<dbReference type="InterPro" id="IPR000836">
    <property type="entry name" value="PRTase_dom"/>
</dbReference>
<dbReference type="Pfam" id="PF00156">
    <property type="entry name" value="Pribosyltran"/>
    <property type="match status" value="1"/>
</dbReference>
<proteinExistence type="predicted"/>
<protein>
    <recommendedName>
        <fullName evidence="3">Phosphoribosyltransferase domain-containing protein</fullName>
    </recommendedName>
</protein>
<evidence type="ECO:0000313" key="4">
    <source>
        <dbReference type="EMBL" id="VAW83433.1"/>
    </source>
</evidence>
<organism evidence="4">
    <name type="scientific">hydrothermal vent metagenome</name>
    <dbReference type="NCBI Taxonomy" id="652676"/>
    <lineage>
        <taxon>unclassified sequences</taxon>
        <taxon>metagenomes</taxon>
        <taxon>ecological metagenomes</taxon>
    </lineage>
</organism>
<dbReference type="CDD" id="cd06223">
    <property type="entry name" value="PRTases_typeI"/>
    <property type="match status" value="1"/>
</dbReference>
<keyword evidence="2" id="KW-0808">Transferase</keyword>
<dbReference type="InterPro" id="IPR029057">
    <property type="entry name" value="PRTase-like"/>
</dbReference>
<dbReference type="GO" id="GO:0016757">
    <property type="term" value="F:glycosyltransferase activity"/>
    <property type="evidence" value="ECO:0007669"/>
    <property type="project" value="UniProtKB-KW"/>
</dbReference>
<evidence type="ECO:0000256" key="2">
    <source>
        <dbReference type="ARBA" id="ARBA00022679"/>
    </source>
</evidence>
<reference evidence="4" key="1">
    <citation type="submission" date="2018-06" db="EMBL/GenBank/DDBJ databases">
        <authorList>
            <person name="Zhirakovskaya E."/>
        </authorList>
    </citation>
    <scope>NUCLEOTIDE SEQUENCE</scope>
</reference>
<dbReference type="Gene3D" id="3.40.50.2020">
    <property type="match status" value="1"/>
</dbReference>
<name>A0A3B0Z5G2_9ZZZZ</name>
<evidence type="ECO:0000256" key="1">
    <source>
        <dbReference type="ARBA" id="ARBA00022676"/>
    </source>
</evidence>
<feature type="domain" description="Phosphoribosyltransferase" evidence="3">
    <location>
        <begin position="29"/>
        <end position="168"/>
    </location>
</feature>